<organism evidence="2 5">
    <name type="scientific">Didymodactylos carnosus</name>
    <dbReference type="NCBI Taxonomy" id="1234261"/>
    <lineage>
        <taxon>Eukaryota</taxon>
        <taxon>Metazoa</taxon>
        <taxon>Spiralia</taxon>
        <taxon>Gnathifera</taxon>
        <taxon>Rotifera</taxon>
        <taxon>Eurotatoria</taxon>
        <taxon>Bdelloidea</taxon>
        <taxon>Philodinida</taxon>
        <taxon>Philodinidae</taxon>
        <taxon>Didymodactylos</taxon>
    </lineage>
</organism>
<keyword evidence="5" id="KW-1185">Reference proteome</keyword>
<dbReference type="Proteomes" id="UP000681722">
    <property type="component" value="Unassembled WGS sequence"/>
</dbReference>
<evidence type="ECO:0000313" key="1">
    <source>
        <dbReference type="EMBL" id="CAF0757579.1"/>
    </source>
</evidence>
<evidence type="ECO:0000313" key="4">
    <source>
        <dbReference type="EMBL" id="CAF3725614.1"/>
    </source>
</evidence>
<evidence type="ECO:0000313" key="2">
    <source>
        <dbReference type="EMBL" id="CAF0949896.1"/>
    </source>
</evidence>
<dbReference type="Proteomes" id="UP000663829">
    <property type="component" value="Unassembled WGS sequence"/>
</dbReference>
<evidence type="ECO:0000313" key="5">
    <source>
        <dbReference type="Proteomes" id="UP000663829"/>
    </source>
</evidence>
<accession>A0A814D5X0</accession>
<dbReference type="EMBL" id="CAJOBA010000496">
    <property type="protein sequence ID" value="CAF3537007.1"/>
    <property type="molecule type" value="Genomic_DNA"/>
</dbReference>
<name>A0A814D5X0_9BILA</name>
<dbReference type="EMBL" id="CAJNOK010000496">
    <property type="protein sequence ID" value="CAF0757579.1"/>
    <property type="molecule type" value="Genomic_DNA"/>
</dbReference>
<sequence length="337" mass="38770">MRHNIRAGLGALTHFIGSALGRAIDYDRILIWDIKDKGGAAGWHYFDVGCAGKGHYDTLDCLYEPLTSCGYGHSNEKNTLYTIGWEDGSDKTEPWHRFRAPSLFTHALIQHTSAPLTSTAVKYWWRGQATGFILRLHNASLAKIRALRLDPFMHVGFTVNKTSNTFQSLPVPFPLPPHSFSMHIRHGDKASEMRLIPLKEYVEEAEWFAKQNPNSYHKSAFLSSEDPAVFEEAKSITYVTFDYGLTSPNENWIWYMSKIKRENIGPMQQLDVFGNRSDMTLSWMLQLFMALECDGYVGTLNSNWNRLIDELRCIWMDNCMHPYLEVGDVVDWSNYHW</sequence>
<dbReference type="PANTHER" id="PTHR13132">
    <property type="entry name" value="ALPHA- 1,6 -FUCOSYLTRANSFERASE"/>
    <property type="match status" value="1"/>
</dbReference>
<dbReference type="EMBL" id="CAJOBC010002289">
    <property type="protein sequence ID" value="CAF3725614.1"/>
    <property type="molecule type" value="Genomic_DNA"/>
</dbReference>
<gene>
    <name evidence="2" type="ORF">GPM918_LOCUS11180</name>
    <name evidence="1" type="ORF">OVA965_LOCUS2371</name>
    <name evidence="4" type="ORF">SRO942_LOCUS11179</name>
    <name evidence="3" type="ORF">TMI583_LOCUS2371</name>
</gene>
<dbReference type="Gene3D" id="3.40.50.11350">
    <property type="match status" value="1"/>
</dbReference>
<dbReference type="Proteomes" id="UP000677228">
    <property type="component" value="Unassembled WGS sequence"/>
</dbReference>
<dbReference type="EMBL" id="CAJNOQ010002290">
    <property type="protein sequence ID" value="CAF0949896.1"/>
    <property type="molecule type" value="Genomic_DNA"/>
</dbReference>
<dbReference type="Proteomes" id="UP000682733">
    <property type="component" value="Unassembled WGS sequence"/>
</dbReference>
<dbReference type="GO" id="GO:0046921">
    <property type="term" value="F:alpha-(1-&gt;6)-fucosyltransferase activity"/>
    <property type="evidence" value="ECO:0007669"/>
    <property type="project" value="TreeGrafter"/>
</dbReference>
<dbReference type="PANTHER" id="PTHR13132:SF29">
    <property type="entry name" value="ALPHA-(1,6)-FUCOSYLTRANSFERASE"/>
    <property type="match status" value="1"/>
</dbReference>
<dbReference type="GO" id="GO:0006487">
    <property type="term" value="P:protein N-linked glycosylation"/>
    <property type="evidence" value="ECO:0007669"/>
    <property type="project" value="TreeGrafter"/>
</dbReference>
<evidence type="ECO:0000313" key="3">
    <source>
        <dbReference type="EMBL" id="CAF3537007.1"/>
    </source>
</evidence>
<dbReference type="OrthoDB" id="2014825at2759"/>
<dbReference type="AlphaFoldDB" id="A0A814D5X0"/>
<proteinExistence type="predicted"/>
<comment type="caution">
    <text evidence="2">The sequence shown here is derived from an EMBL/GenBank/DDBJ whole genome shotgun (WGS) entry which is preliminary data.</text>
</comment>
<protein>
    <submittedName>
        <fullName evidence="2">Uncharacterized protein</fullName>
    </submittedName>
</protein>
<reference evidence="2" key="1">
    <citation type="submission" date="2021-02" db="EMBL/GenBank/DDBJ databases">
        <authorList>
            <person name="Nowell W R."/>
        </authorList>
    </citation>
    <scope>NUCLEOTIDE SEQUENCE</scope>
</reference>